<evidence type="ECO:0000313" key="9">
    <source>
        <dbReference type="Proteomes" id="UP001219518"/>
    </source>
</evidence>
<keyword evidence="4 6" id="KW-0472">Membrane</keyword>
<proteinExistence type="predicted"/>
<protein>
    <submittedName>
        <fullName evidence="8">Ligand-gated ion channel 4</fullName>
    </submittedName>
</protein>
<gene>
    <name evidence="8" type="ORF">KUF71_015674</name>
</gene>
<reference evidence="8" key="2">
    <citation type="journal article" date="2023" name="BMC Genomics">
        <title>Pest status, molecular evolution, and epigenetic factors derived from the genome assembly of Frankliniella fusca, a thysanopteran phytovirus vector.</title>
        <authorList>
            <person name="Catto M.A."/>
            <person name="Labadie P.E."/>
            <person name="Jacobson A.L."/>
            <person name="Kennedy G.G."/>
            <person name="Srinivasan R."/>
            <person name="Hunt B.G."/>
        </authorList>
    </citation>
    <scope>NUCLEOTIDE SEQUENCE</scope>
    <source>
        <strain evidence="8">PL_HMW_Pooled</strain>
    </source>
</reference>
<evidence type="ECO:0000313" key="8">
    <source>
        <dbReference type="EMBL" id="KAK3927390.1"/>
    </source>
</evidence>
<dbReference type="GO" id="GO:0004888">
    <property type="term" value="F:transmembrane signaling receptor activity"/>
    <property type="evidence" value="ECO:0007669"/>
    <property type="project" value="InterPro"/>
</dbReference>
<dbReference type="CDD" id="cd18989">
    <property type="entry name" value="LGIC_ECD_cation"/>
    <property type="match status" value="1"/>
</dbReference>
<accession>A0AAE1HVB0</accession>
<feature type="transmembrane region" description="Helical" evidence="6">
    <location>
        <begin position="300"/>
        <end position="324"/>
    </location>
</feature>
<dbReference type="EMBL" id="JAHWGI010001285">
    <property type="protein sequence ID" value="KAK3927390.1"/>
    <property type="molecule type" value="Genomic_DNA"/>
</dbReference>
<evidence type="ECO:0000256" key="2">
    <source>
        <dbReference type="ARBA" id="ARBA00022692"/>
    </source>
</evidence>
<evidence type="ECO:0000259" key="7">
    <source>
        <dbReference type="Pfam" id="PF02931"/>
    </source>
</evidence>
<evidence type="ECO:0000256" key="3">
    <source>
        <dbReference type="ARBA" id="ARBA00022989"/>
    </source>
</evidence>
<dbReference type="AlphaFoldDB" id="A0AAE1HVB0"/>
<dbReference type="GO" id="GO:0016020">
    <property type="term" value="C:membrane"/>
    <property type="evidence" value="ECO:0007669"/>
    <property type="project" value="UniProtKB-SubCell"/>
</dbReference>
<feature type="transmembrane region" description="Helical" evidence="6">
    <location>
        <begin position="241"/>
        <end position="259"/>
    </location>
</feature>
<name>A0AAE1HVB0_9NEOP</name>
<comment type="caution">
    <text evidence="8">The sequence shown here is derived from an EMBL/GenBank/DDBJ whole genome shotgun (WGS) entry which is preliminary data.</text>
</comment>
<feature type="transmembrane region" description="Helical" evidence="6">
    <location>
        <begin position="404"/>
        <end position="423"/>
    </location>
</feature>
<feature type="transmembrane region" description="Helical" evidence="6">
    <location>
        <begin position="271"/>
        <end position="288"/>
    </location>
</feature>
<dbReference type="InterPro" id="IPR036719">
    <property type="entry name" value="Neuro-gated_channel_TM_sf"/>
</dbReference>
<keyword evidence="9" id="KW-1185">Reference proteome</keyword>
<dbReference type="Gene3D" id="1.20.58.390">
    <property type="entry name" value="Neurotransmitter-gated ion-channel transmembrane domain"/>
    <property type="match status" value="1"/>
</dbReference>
<dbReference type="Proteomes" id="UP001219518">
    <property type="component" value="Unassembled WGS sequence"/>
</dbReference>
<dbReference type="InterPro" id="IPR006201">
    <property type="entry name" value="Neur_channel"/>
</dbReference>
<dbReference type="InterPro" id="IPR036734">
    <property type="entry name" value="Neur_chan_lig-bd_sf"/>
</dbReference>
<keyword evidence="3 6" id="KW-1133">Transmembrane helix</keyword>
<dbReference type="SUPFAM" id="SSF90112">
    <property type="entry name" value="Neurotransmitter-gated ion-channel transmembrane pore"/>
    <property type="match status" value="1"/>
</dbReference>
<dbReference type="GO" id="GO:0005230">
    <property type="term" value="F:extracellular ligand-gated monoatomic ion channel activity"/>
    <property type="evidence" value="ECO:0007669"/>
    <property type="project" value="InterPro"/>
</dbReference>
<sequence>MAFRPRYLPAVILAVFVVPSPEVLRVLPGARADADGQCSPSVARAMDTRGADIKRLRADLLCDYDRLAVQPGTEVEDVHRGRLHMLVDLGWRWYDSRLRWDPTQYSDVRGATFTEKEIWTPDLEALNSMQRQFESLRCLATSAGNVSCNPVYNLQTTCGNSARRWPLDEHECVFELASRNHDSREYKISVPFNSTELMVSGDASHEWIIVDAKQAPRGTTIHGFQFSRLELRLKLRRNSQVHALTVGVPTLVLPCLVLAQLWVDPRWPGRLLLGLTSVACLCMYLQFLSETVPDDIDGKAPLIILFYRDTLVIATLVVLLTVALRGLSERPGPPPSWLTGGSSWLLQRARPVTGMLLEEEDDDDQSDIVSPADSTEEAAAAESGMNRQDEQPTKPITWKKIARIVDGVVFLALVVTFAVLLLAEIPS</sequence>
<evidence type="ECO:0000256" key="5">
    <source>
        <dbReference type="SAM" id="MobiDB-lite"/>
    </source>
</evidence>
<keyword evidence="2 6" id="KW-0812">Transmembrane</keyword>
<dbReference type="InterPro" id="IPR038050">
    <property type="entry name" value="Neuro_actylchol_rec"/>
</dbReference>
<evidence type="ECO:0000256" key="6">
    <source>
        <dbReference type="SAM" id="Phobius"/>
    </source>
</evidence>
<comment type="subcellular location">
    <subcellularLocation>
        <location evidence="1">Membrane</location>
        <topology evidence="1">Multi-pass membrane protein</topology>
    </subcellularLocation>
</comment>
<evidence type="ECO:0000256" key="4">
    <source>
        <dbReference type="ARBA" id="ARBA00023136"/>
    </source>
</evidence>
<feature type="region of interest" description="Disordered" evidence="5">
    <location>
        <begin position="360"/>
        <end position="392"/>
    </location>
</feature>
<dbReference type="SUPFAM" id="SSF63712">
    <property type="entry name" value="Nicotinic receptor ligand binding domain-like"/>
    <property type="match status" value="1"/>
</dbReference>
<dbReference type="PANTHER" id="PTHR18945">
    <property type="entry name" value="NEUROTRANSMITTER GATED ION CHANNEL"/>
    <property type="match status" value="1"/>
</dbReference>
<dbReference type="Gene3D" id="2.70.170.10">
    <property type="entry name" value="Neurotransmitter-gated ion-channel ligand-binding domain"/>
    <property type="match status" value="1"/>
</dbReference>
<dbReference type="InterPro" id="IPR006202">
    <property type="entry name" value="Neur_chan_lig-bd"/>
</dbReference>
<feature type="domain" description="Neurotransmitter-gated ion-channel ligand-binding" evidence="7">
    <location>
        <begin position="83"/>
        <end position="238"/>
    </location>
</feature>
<evidence type="ECO:0000256" key="1">
    <source>
        <dbReference type="ARBA" id="ARBA00004141"/>
    </source>
</evidence>
<reference evidence="8" key="1">
    <citation type="submission" date="2021-07" db="EMBL/GenBank/DDBJ databases">
        <authorList>
            <person name="Catto M.A."/>
            <person name="Jacobson A."/>
            <person name="Kennedy G."/>
            <person name="Labadie P."/>
            <person name="Hunt B.G."/>
            <person name="Srinivasan R."/>
        </authorList>
    </citation>
    <scope>NUCLEOTIDE SEQUENCE</scope>
    <source>
        <strain evidence="8">PL_HMW_Pooled</strain>
        <tissue evidence="8">Head</tissue>
    </source>
</reference>
<dbReference type="Pfam" id="PF02931">
    <property type="entry name" value="Neur_chan_LBD"/>
    <property type="match status" value="1"/>
</dbReference>
<organism evidence="8 9">
    <name type="scientific">Frankliniella fusca</name>
    <dbReference type="NCBI Taxonomy" id="407009"/>
    <lineage>
        <taxon>Eukaryota</taxon>
        <taxon>Metazoa</taxon>
        <taxon>Ecdysozoa</taxon>
        <taxon>Arthropoda</taxon>
        <taxon>Hexapoda</taxon>
        <taxon>Insecta</taxon>
        <taxon>Pterygota</taxon>
        <taxon>Neoptera</taxon>
        <taxon>Paraneoptera</taxon>
        <taxon>Thysanoptera</taxon>
        <taxon>Terebrantia</taxon>
        <taxon>Thripoidea</taxon>
        <taxon>Thripidae</taxon>
        <taxon>Frankliniella</taxon>
    </lineage>
</organism>